<dbReference type="GO" id="GO:0016020">
    <property type="term" value="C:membrane"/>
    <property type="evidence" value="ECO:0007669"/>
    <property type="project" value="InterPro"/>
</dbReference>
<evidence type="ECO:0000256" key="3">
    <source>
        <dbReference type="ARBA" id="ARBA00022723"/>
    </source>
</evidence>
<evidence type="ECO:0000313" key="11">
    <source>
        <dbReference type="Proteomes" id="UP001497482"/>
    </source>
</evidence>
<dbReference type="AlphaFoldDB" id="A0AAV2KMF8"/>
<keyword evidence="3 8" id="KW-0479">Metal-binding</keyword>
<gene>
    <name evidence="10" type="ORF">KC01_LOCUS20255</name>
</gene>
<comment type="similarity">
    <text evidence="1 9">Belongs to the peptidase M8 family.</text>
</comment>
<dbReference type="EMBL" id="OZ035841">
    <property type="protein sequence ID" value="CAL1590804.1"/>
    <property type="molecule type" value="Genomic_DNA"/>
</dbReference>
<keyword evidence="2 9" id="KW-0645">Protease</keyword>
<keyword evidence="4 9" id="KW-0378">Hydrolase</keyword>
<evidence type="ECO:0000256" key="2">
    <source>
        <dbReference type="ARBA" id="ARBA00022670"/>
    </source>
</evidence>
<keyword evidence="6 8" id="KW-0482">Metalloprotease</keyword>
<protein>
    <recommendedName>
        <fullName evidence="9">Leishmanolysin-like peptidase</fullName>
        <ecNumber evidence="9">3.4.24.-</ecNumber>
    </recommendedName>
</protein>
<dbReference type="Pfam" id="PF01457">
    <property type="entry name" value="Peptidase_M8"/>
    <property type="match status" value="1"/>
</dbReference>
<dbReference type="GO" id="GO:0004222">
    <property type="term" value="F:metalloendopeptidase activity"/>
    <property type="evidence" value="ECO:0007669"/>
    <property type="project" value="UniProtKB-UniRule"/>
</dbReference>
<evidence type="ECO:0000256" key="8">
    <source>
        <dbReference type="PIRSR" id="PIRSR601577-2"/>
    </source>
</evidence>
<sequence length="331" mass="37225">MEQPQPIRIRAWFTEKSHHQSEERDRLETAVEEAIETVASLLSVNRVPGPLLLKRDFNKYCKFLWRNSSSLNYNRCGRVNKTYRNETCLDVTIPDEHLEGCVVYPEPDSTHGTVVRPEGAGLPDADFLLYLHVRATDKCRAEPNVQAYAVHCQTDVDGRPLAGVVVICRESLAGFTYSHHATVQTLIHEMFHALGFSKTLFSSWRDCSTSARCSLRAKMIRPDTSGQMRIYTQSVTSALQQHLKSTDMNVGGPLENKDAGPTGVSSHWEFRLMQGSIMAAVLDDPLTVRIDLLTLAALQDTGWYTANLERAQQLVWGEGLEMTPFNIGVWM</sequence>
<proteinExistence type="inferred from homology"/>
<dbReference type="Gene3D" id="3.10.170.20">
    <property type="match status" value="1"/>
</dbReference>
<dbReference type="PANTHER" id="PTHR10942">
    <property type="entry name" value="LEISHMANOLYSIN-LIKE PEPTIDASE"/>
    <property type="match status" value="1"/>
</dbReference>
<feature type="binding site" evidence="8">
    <location>
        <position position="192"/>
    </location>
    <ligand>
        <name>Zn(2+)</name>
        <dbReference type="ChEBI" id="CHEBI:29105"/>
        <note>catalytic</note>
    </ligand>
</feature>
<evidence type="ECO:0000256" key="4">
    <source>
        <dbReference type="ARBA" id="ARBA00022801"/>
    </source>
</evidence>
<dbReference type="Proteomes" id="UP001497482">
    <property type="component" value="Chromosome 19"/>
</dbReference>
<evidence type="ECO:0000256" key="7">
    <source>
        <dbReference type="PIRSR" id="PIRSR601577-1"/>
    </source>
</evidence>
<evidence type="ECO:0000256" key="1">
    <source>
        <dbReference type="ARBA" id="ARBA00005860"/>
    </source>
</evidence>
<comment type="cofactor">
    <cofactor evidence="8 9">
        <name>Zn(2+)</name>
        <dbReference type="ChEBI" id="CHEBI:29105"/>
    </cofactor>
    <text evidence="8 9">Binds 1 zinc ion per subunit.</text>
</comment>
<keyword evidence="5 8" id="KW-0862">Zinc</keyword>
<dbReference type="Gene3D" id="3.90.132.10">
    <property type="entry name" value="Leishmanolysin , domain 2"/>
    <property type="match status" value="1"/>
</dbReference>
<feature type="active site" evidence="7">
    <location>
        <position position="189"/>
    </location>
</feature>
<reference evidence="10 11" key="1">
    <citation type="submission" date="2024-04" db="EMBL/GenBank/DDBJ databases">
        <authorList>
            <person name="Waldvogel A.-M."/>
            <person name="Schoenle A."/>
        </authorList>
    </citation>
    <scope>NUCLEOTIDE SEQUENCE [LARGE SCALE GENOMIC DNA]</scope>
</reference>
<dbReference type="PANTHER" id="PTHR10942:SF6">
    <property type="entry name" value="CILIATED LEFT-RIGHT ORGANIZER METALLOPEPTIDASE"/>
    <property type="match status" value="1"/>
</dbReference>
<name>A0AAV2KMF8_KNICA</name>
<organism evidence="10 11">
    <name type="scientific">Knipowitschia caucasica</name>
    <name type="common">Caucasian dwarf goby</name>
    <name type="synonym">Pomatoschistus caucasicus</name>
    <dbReference type="NCBI Taxonomy" id="637954"/>
    <lineage>
        <taxon>Eukaryota</taxon>
        <taxon>Metazoa</taxon>
        <taxon>Chordata</taxon>
        <taxon>Craniata</taxon>
        <taxon>Vertebrata</taxon>
        <taxon>Euteleostomi</taxon>
        <taxon>Actinopterygii</taxon>
        <taxon>Neopterygii</taxon>
        <taxon>Teleostei</taxon>
        <taxon>Neoteleostei</taxon>
        <taxon>Acanthomorphata</taxon>
        <taxon>Gobiaria</taxon>
        <taxon>Gobiiformes</taxon>
        <taxon>Gobioidei</taxon>
        <taxon>Gobiidae</taxon>
        <taxon>Gobiinae</taxon>
        <taxon>Knipowitschia</taxon>
    </lineage>
</organism>
<keyword evidence="11" id="KW-1185">Reference proteome</keyword>
<dbReference type="GO" id="GO:0006508">
    <property type="term" value="P:proteolysis"/>
    <property type="evidence" value="ECO:0007669"/>
    <property type="project" value="UniProtKB-KW"/>
</dbReference>
<dbReference type="GO" id="GO:0046872">
    <property type="term" value="F:metal ion binding"/>
    <property type="evidence" value="ECO:0007669"/>
    <property type="project" value="UniProtKB-KW"/>
</dbReference>
<dbReference type="InterPro" id="IPR001577">
    <property type="entry name" value="Peptidase_M8"/>
</dbReference>
<evidence type="ECO:0000313" key="10">
    <source>
        <dbReference type="EMBL" id="CAL1590804.1"/>
    </source>
</evidence>
<evidence type="ECO:0000256" key="5">
    <source>
        <dbReference type="ARBA" id="ARBA00022833"/>
    </source>
</evidence>
<dbReference type="EC" id="3.4.24.-" evidence="9"/>
<dbReference type="GO" id="GO:0007155">
    <property type="term" value="P:cell adhesion"/>
    <property type="evidence" value="ECO:0007669"/>
    <property type="project" value="InterPro"/>
</dbReference>
<evidence type="ECO:0000256" key="9">
    <source>
        <dbReference type="RuleBase" id="RU366077"/>
    </source>
</evidence>
<evidence type="ECO:0000256" key="6">
    <source>
        <dbReference type="ARBA" id="ARBA00023049"/>
    </source>
</evidence>
<feature type="binding site" evidence="8">
    <location>
        <position position="188"/>
    </location>
    <ligand>
        <name>Zn(2+)</name>
        <dbReference type="ChEBI" id="CHEBI:29105"/>
        <note>catalytic</note>
    </ligand>
</feature>
<feature type="binding site" evidence="8">
    <location>
        <position position="267"/>
    </location>
    <ligand>
        <name>Zn(2+)</name>
        <dbReference type="ChEBI" id="CHEBI:29105"/>
        <note>catalytic</note>
    </ligand>
</feature>
<dbReference type="SUPFAM" id="SSF55486">
    <property type="entry name" value="Metalloproteases ('zincins'), catalytic domain"/>
    <property type="match status" value="1"/>
</dbReference>
<dbReference type="GO" id="GO:0005737">
    <property type="term" value="C:cytoplasm"/>
    <property type="evidence" value="ECO:0007669"/>
    <property type="project" value="TreeGrafter"/>
</dbReference>
<accession>A0AAV2KMF8</accession>